<gene>
    <name evidence="1" type="ORF">DLM75_22005</name>
</gene>
<evidence type="ECO:0008006" key="3">
    <source>
        <dbReference type="Google" id="ProtNLM"/>
    </source>
</evidence>
<dbReference type="Proteomes" id="UP000265798">
    <property type="component" value="Unassembled WGS sequence"/>
</dbReference>
<accession>A0A396YTP0</accession>
<evidence type="ECO:0000313" key="2">
    <source>
        <dbReference type="Proteomes" id="UP000265798"/>
    </source>
</evidence>
<dbReference type="EMBL" id="QHCT01000011">
    <property type="protein sequence ID" value="RHX84697.1"/>
    <property type="molecule type" value="Genomic_DNA"/>
</dbReference>
<dbReference type="OrthoDB" id="337978at2"/>
<comment type="caution">
    <text evidence="1">The sequence shown here is derived from an EMBL/GenBank/DDBJ whole genome shotgun (WGS) entry which is preliminary data.</text>
</comment>
<evidence type="ECO:0000313" key="1">
    <source>
        <dbReference type="EMBL" id="RHX84697.1"/>
    </source>
</evidence>
<dbReference type="RefSeq" id="WP_118970666.1">
    <property type="nucleotide sequence ID" value="NZ_QHCT01000011.1"/>
</dbReference>
<proteinExistence type="predicted"/>
<organism evidence="1 2">
    <name type="scientific">Leptospira stimsonii</name>
    <dbReference type="NCBI Taxonomy" id="2202203"/>
    <lineage>
        <taxon>Bacteria</taxon>
        <taxon>Pseudomonadati</taxon>
        <taxon>Spirochaetota</taxon>
        <taxon>Spirochaetia</taxon>
        <taxon>Leptospirales</taxon>
        <taxon>Leptospiraceae</taxon>
        <taxon>Leptospira</taxon>
    </lineage>
</organism>
<reference evidence="2" key="1">
    <citation type="submission" date="2018-05" db="EMBL/GenBank/DDBJ databases">
        <title>Leptospira yasudae sp. nov. and Leptospira stimsonii sp. nov., two pathogenic species of the genus Leptospira isolated from environmental sources.</title>
        <authorList>
            <person name="Casanovas-Massana A."/>
            <person name="Hamond C."/>
            <person name="Santos L.A."/>
            <person name="Hacker K.P."/>
            <person name="Balassiano I."/>
            <person name="Medeiros M.A."/>
            <person name="Reis M.G."/>
            <person name="Ko A.I."/>
            <person name="Wunder E.A."/>
        </authorList>
    </citation>
    <scope>NUCLEOTIDE SEQUENCE [LARGE SCALE GENOMIC DNA]</scope>
    <source>
        <strain evidence="2">Yale</strain>
    </source>
</reference>
<sequence length="212" mass="23742">MIHASALKGIEQNSKIKAVGPIQYGSVCGYIAAMVLASSVIPEFSSVDVVRWFIDWMEPRFGEKGIGEKILKNPKLQWIASLWKSKPEIRLGRFLECYAEGLKEILNEFKVDVTLRVNGEWEELDSVLRSGRAVMLGTSLTVSGHFIVLTGIEIFDGVKFYNVIDSNGNWNTGYKEKVIYNRYEAAKLVAHCGRDKNAGKRASYIYLTQGGI</sequence>
<protein>
    <recommendedName>
        <fullName evidence="3">Peptidase C39-like domain-containing protein</fullName>
    </recommendedName>
</protein>
<dbReference type="AlphaFoldDB" id="A0A396YTP0"/>
<name>A0A396YTP0_9LEPT</name>